<organism evidence="4 5">
    <name type="scientific">Campylobacter rectus</name>
    <name type="common">Wolinella recta</name>
    <dbReference type="NCBI Taxonomy" id="203"/>
    <lineage>
        <taxon>Bacteria</taxon>
        <taxon>Pseudomonadati</taxon>
        <taxon>Campylobacterota</taxon>
        <taxon>Epsilonproteobacteria</taxon>
        <taxon>Campylobacterales</taxon>
        <taxon>Campylobacteraceae</taxon>
        <taxon>Campylobacter</taxon>
    </lineage>
</organism>
<feature type="compositionally biased region" description="Low complexity" evidence="2">
    <location>
        <begin position="570"/>
        <end position="585"/>
    </location>
</feature>
<dbReference type="GO" id="GO:0051607">
    <property type="term" value="P:defense response to virus"/>
    <property type="evidence" value="ECO:0007669"/>
    <property type="project" value="UniProtKB-KW"/>
</dbReference>
<sequence>MITAPYNFVPLNDKIFYPPWVGEDILKNIHDVPFKDGESGVIELEVTAKSSIFIKDSKNPSEFCHFINEKDAKEYYIPATSIKGMIRNVLEIMSFSKIRIDEGKHKKHLGVRDMTDRKNLVGVAEGCGFLVKNDNGYMIEDCGRPLTISYDKMGSEFAFARKLGTAKNKYEKCIISREVKFLTYIEEGRRNITRAQIDKNSSKIGTLVFTGDIGNKKHEFVFAKNGNKIQLDKSVFEDFKKVYFENKDSIDGQYWKEKFNEGKGEKIPIFYTKDNGGRITAIGLTQLFKLAYKKTIFEAARQVGDETKFDLAETIFGTVKGDKALKGRVYFSHLKSSFERFEAPKEGVFGTPNPSYYPNYLEQRPNGSYITLMSKEAKIRGYKRYPLHEDVERLSVGNDNEKMKVKFKPLSANTVFKGKIVFHNLKKVEIGALLSAITFHGRSDKFMHNIGFAKPYGYGKIDIKLTLKELKYSQDEYLKEFEKQMNEFVPNWLNTEQLTELRKMASVGYKDSRLLRYQQLENENSEYFKGKNNHQERNEFSGAKSYNERLSPYSGMVEYSKPQKPLQSPNGRNHNNSRNNRGYKK</sequence>
<proteinExistence type="predicted"/>
<dbReference type="KEGG" id="crx:CRECT_1886"/>
<dbReference type="InterPro" id="IPR023825">
    <property type="entry name" value="CRISPR-assoc_RAMP_BGP1436"/>
</dbReference>
<reference evidence="4 5" key="1">
    <citation type="submission" date="2016-07" db="EMBL/GenBank/DDBJ databases">
        <title>Comparative genomics of the Campylobacter concisus group.</title>
        <authorList>
            <person name="Miller W.G."/>
            <person name="Yee E."/>
            <person name="Chapman M.H."/>
            <person name="Huynh S."/>
            <person name="Bono J.L."/>
            <person name="On S.L.W."/>
            <person name="StLeger J."/>
            <person name="Foster G."/>
            <person name="Parker C.T."/>
        </authorList>
    </citation>
    <scope>NUCLEOTIDE SEQUENCE [LARGE SCALE GENOMIC DNA]</scope>
    <source>
        <strain evidence="4 5">ATCC 33238</strain>
    </source>
</reference>
<dbReference type="InterPro" id="IPR005537">
    <property type="entry name" value="RAMP_III_fam"/>
</dbReference>
<dbReference type="AlphaFoldDB" id="A0A6G5QPX3"/>
<evidence type="ECO:0000256" key="1">
    <source>
        <dbReference type="ARBA" id="ARBA00023118"/>
    </source>
</evidence>
<feature type="region of interest" description="Disordered" evidence="2">
    <location>
        <begin position="526"/>
        <end position="585"/>
    </location>
</feature>
<evidence type="ECO:0000313" key="4">
    <source>
        <dbReference type="EMBL" id="QCD47506.1"/>
    </source>
</evidence>
<dbReference type="RefSeq" id="WP_004318392.1">
    <property type="nucleotide sequence ID" value="NZ_CP012543.1"/>
</dbReference>
<gene>
    <name evidence="4" type="ORF">CRECT_1886</name>
</gene>
<evidence type="ECO:0000259" key="3">
    <source>
        <dbReference type="Pfam" id="PF03787"/>
    </source>
</evidence>
<name>A0A6G5QPX3_CAMRE</name>
<dbReference type="Pfam" id="PF03787">
    <property type="entry name" value="RAMPs"/>
    <property type="match status" value="1"/>
</dbReference>
<accession>A0A6G5QPX3</accession>
<evidence type="ECO:0000313" key="5">
    <source>
        <dbReference type="Proteomes" id="UP000502377"/>
    </source>
</evidence>
<dbReference type="Proteomes" id="UP000502377">
    <property type="component" value="Chromosome"/>
</dbReference>
<dbReference type="EMBL" id="CP012543">
    <property type="protein sequence ID" value="QCD47506.1"/>
    <property type="molecule type" value="Genomic_DNA"/>
</dbReference>
<feature type="domain" description="CRISPR type III-associated protein" evidence="3">
    <location>
        <begin position="47"/>
        <end position="461"/>
    </location>
</feature>
<protein>
    <submittedName>
        <fullName evidence="4">CRISPR/Cas system-associated RAMP protein</fullName>
    </submittedName>
</protein>
<keyword evidence="1" id="KW-0051">Antiviral defense</keyword>
<dbReference type="NCBIfam" id="TIGR03986">
    <property type="entry name" value="TIGR03986 family CRISPR-associated RAMP protein"/>
    <property type="match status" value="1"/>
</dbReference>
<feature type="compositionally biased region" description="Basic and acidic residues" evidence="2">
    <location>
        <begin position="526"/>
        <end position="539"/>
    </location>
</feature>
<evidence type="ECO:0000256" key="2">
    <source>
        <dbReference type="SAM" id="MobiDB-lite"/>
    </source>
</evidence>